<gene>
    <name evidence="1" type="ORF">C4B59_02985</name>
</gene>
<dbReference type="Proteomes" id="UP000248329">
    <property type="component" value="Unassembled WGS sequence"/>
</dbReference>
<evidence type="ECO:0000313" key="2">
    <source>
        <dbReference type="Proteomes" id="UP000248329"/>
    </source>
</evidence>
<accession>A0AC61L5M0</accession>
<dbReference type="EMBL" id="PQXF01000004">
    <property type="protein sequence ID" value="PXF61530.1"/>
    <property type="molecule type" value="Genomic_DNA"/>
</dbReference>
<proteinExistence type="predicted"/>
<name>A0AC61L5M0_9EURY</name>
<sequence length="211" mass="23329">MLKKCTVLVTAIFVVSVVSGYLYANSNPYESARVMQELSDDLGWITDLDPVLILFAIFLNNAVKSFIVILLGALGIVPIMLLNPNNVSKSFLVRSFFVLPMILPIMFIMFNGYILGIVMCESARREGLLCVAAAILPHGTIELPMVLLSAALGMRIGAMVLLRISSKITTEEILSTLKWSISFYFRWILPLLFVAAVIETFITPVVLRILG</sequence>
<protein>
    <submittedName>
        <fullName evidence="1">Uncharacterized protein</fullName>
    </submittedName>
</protein>
<organism evidence="1 2">
    <name type="scientific">Candidatus Methanogaster sp</name>
    <dbReference type="NCBI Taxonomy" id="3386292"/>
    <lineage>
        <taxon>Archaea</taxon>
        <taxon>Methanobacteriati</taxon>
        <taxon>Methanobacteriota</taxon>
        <taxon>Stenosarchaea group</taxon>
        <taxon>Methanomicrobia</taxon>
        <taxon>Methanosarcinales</taxon>
        <taxon>ANME-2 cluster</taxon>
        <taxon>Candidatus Methanogasteraceae</taxon>
        <taxon>Candidatus Methanogaster</taxon>
    </lineage>
</organism>
<comment type="caution">
    <text evidence="1">The sequence shown here is derived from an EMBL/GenBank/DDBJ whole genome shotgun (WGS) entry which is preliminary data.</text>
</comment>
<reference evidence="1" key="1">
    <citation type="submission" date="2018-01" db="EMBL/GenBank/DDBJ databases">
        <authorList>
            <person name="Krukenberg V."/>
        </authorList>
    </citation>
    <scope>NUCLEOTIDE SEQUENCE</scope>
    <source>
        <strain evidence="1">E20ANME2</strain>
    </source>
</reference>
<evidence type="ECO:0000313" key="1">
    <source>
        <dbReference type="EMBL" id="PXF61530.1"/>
    </source>
</evidence>